<keyword evidence="2" id="KW-1185">Reference proteome</keyword>
<evidence type="ECO:0000313" key="2">
    <source>
        <dbReference type="Proteomes" id="UP000825483"/>
    </source>
</evidence>
<comment type="caution">
    <text evidence="1">The sequence shown here is derived from an EMBL/GenBank/DDBJ whole genome shotgun (WGS) entry which is preliminary data.</text>
</comment>
<reference evidence="1" key="1">
    <citation type="journal article" date="2022" name="Int. J. Syst. Evol. Microbiol.">
        <title>Prevotella lacticifex sp. nov., isolated from the rumen of cows.</title>
        <authorList>
            <person name="Shinkai T."/>
            <person name="Ikeyama N."/>
            <person name="Kumagai M."/>
            <person name="Ohmori H."/>
            <person name="Sakamoto M."/>
            <person name="Ohkuma M."/>
            <person name="Mitsumori M."/>
        </authorList>
    </citation>
    <scope>NUCLEOTIDE SEQUENCE</scope>
    <source>
        <strain evidence="1">R5076</strain>
    </source>
</reference>
<name>A0A9R1CXR4_9BACT</name>
<organism evidence="1 2">
    <name type="scientific">Prevotella lacticifex</name>
    <dbReference type="NCBI Taxonomy" id="2854755"/>
    <lineage>
        <taxon>Bacteria</taxon>
        <taxon>Pseudomonadati</taxon>
        <taxon>Bacteroidota</taxon>
        <taxon>Bacteroidia</taxon>
        <taxon>Bacteroidales</taxon>
        <taxon>Prevotellaceae</taxon>
        <taxon>Prevotella</taxon>
    </lineage>
</organism>
<proteinExistence type="predicted"/>
<accession>A0A9R1CXR4</accession>
<dbReference type="Proteomes" id="UP000825483">
    <property type="component" value="Unassembled WGS sequence"/>
</dbReference>
<evidence type="ECO:0000313" key="1">
    <source>
        <dbReference type="EMBL" id="GJG60037.1"/>
    </source>
</evidence>
<sequence length="178" mass="19748">MNVAAVALFLGACSTTQKTFQISKGSGVPVHAVDTIRVTPIADVLSIKELVGVFANESDADAAMSKYGYKMKKGYEVFRVDKYDKMYYKNCRLAKIITDGKYDDYPRALKAGISSFVAVKGESMMLGVFNNAAYENLVSQVKMNGFHLDMAGNEDIYTDGKYYIACNKNNRTIRIQKV</sequence>
<dbReference type="EMBL" id="BPUB01000002">
    <property type="protein sequence ID" value="GJG60037.1"/>
    <property type="molecule type" value="Genomic_DNA"/>
</dbReference>
<protein>
    <submittedName>
        <fullName evidence="1">Uncharacterized protein</fullName>
    </submittedName>
</protein>
<dbReference type="AlphaFoldDB" id="A0A9R1CXR4"/>
<gene>
    <name evidence="1" type="ORF">PRLR5076_28880</name>
</gene>